<dbReference type="PROSITE" id="PS50011">
    <property type="entry name" value="PROTEIN_KINASE_DOM"/>
    <property type="match status" value="1"/>
</dbReference>
<dbReference type="GO" id="GO:0051301">
    <property type="term" value="P:cell division"/>
    <property type="evidence" value="ECO:0007669"/>
    <property type="project" value="UniProtKB-KW"/>
</dbReference>
<dbReference type="InterPro" id="IPR017441">
    <property type="entry name" value="Protein_kinase_ATP_BS"/>
</dbReference>
<keyword evidence="3 7" id="KW-0547">Nucleotide-binding</keyword>
<evidence type="ECO:0000256" key="7">
    <source>
        <dbReference type="PROSITE-ProRule" id="PRU10141"/>
    </source>
</evidence>
<dbReference type="InterPro" id="IPR050117">
    <property type="entry name" value="MAPK"/>
</dbReference>
<keyword evidence="6" id="KW-0131">Cell cycle</keyword>
<dbReference type="InterPro" id="IPR000719">
    <property type="entry name" value="Prot_kinase_dom"/>
</dbReference>
<accession>A0A8S1JX66</accession>
<keyword evidence="2" id="KW-0132">Cell division</keyword>
<dbReference type="FunFam" id="1.10.510.10:FF:001314">
    <property type="entry name" value="Uncharacterized protein"/>
    <property type="match status" value="1"/>
</dbReference>
<comment type="caution">
    <text evidence="9">The sequence shown here is derived from an EMBL/GenBank/DDBJ whole genome shotgun (WGS) entry which is preliminary data.</text>
</comment>
<dbReference type="AlphaFoldDB" id="A0A8S1JX66"/>
<dbReference type="PROSITE" id="PS00107">
    <property type="entry name" value="PROTEIN_KINASE_ATP"/>
    <property type="match status" value="1"/>
</dbReference>
<name>A0A8S1JX66_9CILI</name>
<dbReference type="EMBL" id="CAJJDN010000002">
    <property type="protein sequence ID" value="CAD8047101.1"/>
    <property type="molecule type" value="Genomic_DNA"/>
</dbReference>
<evidence type="ECO:0000256" key="1">
    <source>
        <dbReference type="ARBA" id="ARBA00004123"/>
    </source>
</evidence>
<feature type="binding site" evidence="7">
    <location>
        <position position="53"/>
    </location>
    <ligand>
        <name>ATP</name>
        <dbReference type="ChEBI" id="CHEBI:30616"/>
    </ligand>
</feature>
<organism evidence="9 10">
    <name type="scientific">Paramecium sonneborni</name>
    <dbReference type="NCBI Taxonomy" id="65129"/>
    <lineage>
        <taxon>Eukaryota</taxon>
        <taxon>Sar</taxon>
        <taxon>Alveolata</taxon>
        <taxon>Ciliophora</taxon>
        <taxon>Intramacronucleata</taxon>
        <taxon>Oligohymenophorea</taxon>
        <taxon>Peniculida</taxon>
        <taxon>Parameciidae</taxon>
        <taxon>Paramecium</taxon>
    </lineage>
</organism>
<keyword evidence="10" id="KW-1185">Reference proteome</keyword>
<dbReference type="Proteomes" id="UP000692954">
    <property type="component" value="Unassembled WGS sequence"/>
</dbReference>
<dbReference type="Pfam" id="PF00069">
    <property type="entry name" value="Pkinase"/>
    <property type="match status" value="1"/>
</dbReference>
<sequence length="354" mass="40970">MNQQFTFQRISSLQMQTNELKKKYILQKVLGYGQYGTVYQGVNMCTRETVAIKELRHSNTDQGINVQVLREIEILKLMKCQQIISFKDLAYGQNKVYIIMEYMEEDLLTALKRDTFSEQETKVIIFQVLQGLTYLHQLGIIHRDIKPNNILHTNLEIKICDLGMAQNLNKLKPQTTRIQNHSYRAPEVFLGQKYCSKVDVWATGVLFIQLILKYNIFQGQSDIASFKQIIKFCGTPTEENWQGVTSLRNYSSLINEEPQPRILLTLLNKKLPPLLVNLIDSMLTLDPSQRISAQDALLHPYFHGLNIEKCLHKIQANRKKINTEQQTYTEVFNYSDGSKAIIVSKILKKSKNCF</sequence>
<protein>
    <recommendedName>
        <fullName evidence="8">Protein kinase domain-containing protein</fullName>
    </recommendedName>
</protein>
<dbReference type="GO" id="GO:0005634">
    <property type="term" value="C:nucleus"/>
    <property type="evidence" value="ECO:0007669"/>
    <property type="project" value="UniProtKB-SubCell"/>
</dbReference>
<keyword evidence="4 7" id="KW-0067">ATP-binding</keyword>
<evidence type="ECO:0000259" key="8">
    <source>
        <dbReference type="PROSITE" id="PS50011"/>
    </source>
</evidence>
<comment type="subcellular location">
    <subcellularLocation>
        <location evidence="1">Nucleus</location>
    </subcellularLocation>
</comment>
<proteinExistence type="predicted"/>
<evidence type="ECO:0000256" key="2">
    <source>
        <dbReference type="ARBA" id="ARBA00022618"/>
    </source>
</evidence>
<evidence type="ECO:0000256" key="6">
    <source>
        <dbReference type="ARBA" id="ARBA00023306"/>
    </source>
</evidence>
<dbReference type="GO" id="GO:0004672">
    <property type="term" value="F:protein kinase activity"/>
    <property type="evidence" value="ECO:0007669"/>
    <property type="project" value="InterPro"/>
</dbReference>
<dbReference type="PANTHER" id="PTHR24055">
    <property type="entry name" value="MITOGEN-ACTIVATED PROTEIN KINASE"/>
    <property type="match status" value="1"/>
</dbReference>
<feature type="domain" description="Protein kinase" evidence="8">
    <location>
        <begin position="24"/>
        <end position="302"/>
    </location>
</feature>
<reference evidence="9" key="1">
    <citation type="submission" date="2021-01" db="EMBL/GenBank/DDBJ databases">
        <authorList>
            <consortium name="Genoscope - CEA"/>
            <person name="William W."/>
        </authorList>
    </citation>
    <scope>NUCLEOTIDE SEQUENCE</scope>
</reference>
<evidence type="ECO:0000256" key="5">
    <source>
        <dbReference type="ARBA" id="ARBA00023242"/>
    </source>
</evidence>
<evidence type="ECO:0000256" key="3">
    <source>
        <dbReference type="ARBA" id="ARBA00022741"/>
    </source>
</evidence>
<dbReference type="GO" id="GO:0005524">
    <property type="term" value="F:ATP binding"/>
    <property type="evidence" value="ECO:0007669"/>
    <property type="project" value="UniProtKB-UniRule"/>
</dbReference>
<evidence type="ECO:0000313" key="10">
    <source>
        <dbReference type="Proteomes" id="UP000692954"/>
    </source>
</evidence>
<evidence type="ECO:0000256" key="4">
    <source>
        <dbReference type="ARBA" id="ARBA00022840"/>
    </source>
</evidence>
<gene>
    <name evidence="9" type="ORF">PSON_ATCC_30995.1.T0020224</name>
</gene>
<dbReference type="FunFam" id="3.30.200.20:FF:000554">
    <property type="entry name" value="CMGC/CDK/CDK7 protein kinase"/>
    <property type="match status" value="1"/>
</dbReference>
<keyword evidence="5" id="KW-0539">Nucleus</keyword>
<dbReference type="OrthoDB" id="290726at2759"/>
<dbReference type="SMART" id="SM00220">
    <property type="entry name" value="S_TKc"/>
    <property type="match status" value="1"/>
</dbReference>
<evidence type="ECO:0000313" key="9">
    <source>
        <dbReference type="EMBL" id="CAD8047101.1"/>
    </source>
</evidence>